<organism evidence="2 3">
    <name type="scientific">Neptunitalea lumnitzerae</name>
    <dbReference type="NCBI Taxonomy" id="2965509"/>
    <lineage>
        <taxon>Bacteria</taxon>
        <taxon>Pseudomonadati</taxon>
        <taxon>Bacteroidota</taxon>
        <taxon>Flavobacteriia</taxon>
        <taxon>Flavobacteriales</taxon>
        <taxon>Flavobacteriaceae</taxon>
        <taxon>Neptunitalea</taxon>
    </lineage>
</organism>
<feature type="domain" description="Tail specific protease" evidence="1">
    <location>
        <begin position="67"/>
        <end position="276"/>
    </location>
</feature>
<evidence type="ECO:0000313" key="2">
    <source>
        <dbReference type="EMBL" id="GLB50321.1"/>
    </source>
</evidence>
<gene>
    <name evidence="2" type="ORF">Y10_26890</name>
</gene>
<name>A0ABQ5MLY7_9FLAO</name>
<dbReference type="InterPro" id="IPR005151">
    <property type="entry name" value="Tail-specific_protease"/>
</dbReference>
<comment type="caution">
    <text evidence="2">The sequence shown here is derived from an EMBL/GenBank/DDBJ whole genome shotgun (WGS) entry which is preliminary data.</text>
</comment>
<dbReference type="EMBL" id="BRVO01000003">
    <property type="protein sequence ID" value="GLB50321.1"/>
    <property type="molecule type" value="Genomic_DNA"/>
</dbReference>
<protein>
    <recommendedName>
        <fullName evidence="1">Tail specific protease domain-containing protein</fullName>
    </recommendedName>
</protein>
<dbReference type="SMART" id="SM00245">
    <property type="entry name" value="TSPc"/>
    <property type="match status" value="1"/>
</dbReference>
<dbReference type="PANTHER" id="PTHR11261">
    <property type="entry name" value="INTERPHOTORECEPTOR RETINOID-BINDING PROTEIN"/>
    <property type="match status" value="1"/>
</dbReference>
<dbReference type="Proteomes" id="UP001143543">
    <property type="component" value="Unassembled WGS sequence"/>
</dbReference>
<proteinExistence type="predicted"/>
<dbReference type="InterPro" id="IPR029045">
    <property type="entry name" value="ClpP/crotonase-like_dom_sf"/>
</dbReference>
<dbReference type="Pfam" id="PF03572">
    <property type="entry name" value="Peptidase_S41"/>
    <property type="match status" value="1"/>
</dbReference>
<reference evidence="2" key="1">
    <citation type="submission" date="2022-07" db="EMBL/GenBank/DDBJ databases">
        <title>Taxonomy of Novel Oxalotrophic and Methylotrophic Bacteria.</title>
        <authorList>
            <person name="Sahin N."/>
            <person name="Tani A."/>
        </authorList>
    </citation>
    <scope>NUCLEOTIDE SEQUENCE</scope>
    <source>
        <strain evidence="2">Y10</strain>
    </source>
</reference>
<dbReference type="PANTHER" id="PTHR11261:SF3">
    <property type="entry name" value="RETINOL-BINDING PROTEIN 3"/>
    <property type="match status" value="1"/>
</dbReference>
<accession>A0ABQ5MLY7</accession>
<evidence type="ECO:0000259" key="1">
    <source>
        <dbReference type="SMART" id="SM00245"/>
    </source>
</evidence>
<dbReference type="Gene3D" id="3.90.226.10">
    <property type="entry name" value="2-enoyl-CoA Hydratase, Chain A, domain 1"/>
    <property type="match status" value="1"/>
</dbReference>
<dbReference type="SUPFAM" id="SSF52096">
    <property type="entry name" value="ClpP/crotonase"/>
    <property type="match status" value="1"/>
</dbReference>
<keyword evidence="3" id="KW-1185">Reference proteome</keyword>
<evidence type="ECO:0000313" key="3">
    <source>
        <dbReference type="Proteomes" id="UP001143543"/>
    </source>
</evidence>
<sequence length="300" mass="34127">MKKGYLFKENVDWEEVALAINENCKQYYSFEESLEEVSNVFDLTNADHSKLFYNNQVFSGNFEGPTQDDFTEQWVRKYKTTPAFEVTVLDDKYGYILVPAMRSEKKLNKQAQRMYDEIYKIKSSHTLQGWIIDLRFNTGGDIWPMLLPLYDFLGDTKVWGTLDFNKKLVSEVTLEEGKYKANAKKIASIKPKGELLDNVKVAVITNMATGSSGEVTALSFKGRSHTIFIGDKTYGKTTTNVGASLPFGAYMTLTVGYDCDRNGTYYEQISPDVTVKKQDNFDNLLLDGNIQEAIKFINAH</sequence>